<name>A0AAV3T1N5_9EURY</name>
<sequence length="156" mass="17083">MSIVVPFDGSELSRAALRRARQFQSVLDERLVAVTVVERNAERARERGWLDDEEEFDADRVVGAIHEAVAELAPEADFRHELLGRRASAGAVARHVRSMAREEDANIVFVGSENAGNLVSSVSSVGSSVAADDYYDVFIVRHTEPGAGAQPAEEYR</sequence>
<accession>A0AAV3T1N5</accession>
<protein>
    <submittedName>
        <fullName evidence="2">Universal stress protein</fullName>
    </submittedName>
</protein>
<evidence type="ECO:0000259" key="1">
    <source>
        <dbReference type="Pfam" id="PF00582"/>
    </source>
</evidence>
<dbReference type="Gene3D" id="3.40.50.620">
    <property type="entry name" value="HUPs"/>
    <property type="match status" value="1"/>
</dbReference>
<dbReference type="Pfam" id="PF00582">
    <property type="entry name" value="Usp"/>
    <property type="match status" value="1"/>
</dbReference>
<proteinExistence type="predicted"/>
<dbReference type="Proteomes" id="UP001500194">
    <property type="component" value="Unassembled WGS sequence"/>
</dbReference>
<reference evidence="2 3" key="1">
    <citation type="journal article" date="2019" name="Int. J. Syst. Evol. Microbiol.">
        <title>The Global Catalogue of Microorganisms (GCM) 10K type strain sequencing project: providing services to taxonomists for standard genome sequencing and annotation.</title>
        <authorList>
            <consortium name="The Broad Institute Genomics Platform"/>
            <consortium name="The Broad Institute Genome Sequencing Center for Infectious Disease"/>
            <person name="Wu L."/>
            <person name="Ma J."/>
        </authorList>
    </citation>
    <scope>NUCLEOTIDE SEQUENCE [LARGE SCALE GENOMIC DNA]</scope>
    <source>
        <strain evidence="2 3">JCM 16327</strain>
    </source>
</reference>
<dbReference type="SUPFAM" id="SSF52402">
    <property type="entry name" value="Adenine nucleotide alpha hydrolases-like"/>
    <property type="match status" value="1"/>
</dbReference>
<evidence type="ECO:0000313" key="3">
    <source>
        <dbReference type="Proteomes" id="UP001500194"/>
    </source>
</evidence>
<dbReference type="GeneID" id="68573747"/>
<dbReference type="CDD" id="cd00293">
    <property type="entry name" value="USP-like"/>
    <property type="match status" value="1"/>
</dbReference>
<dbReference type="EMBL" id="BAAADU010000002">
    <property type="protein sequence ID" value="GAA0653281.1"/>
    <property type="molecule type" value="Genomic_DNA"/>
</dbReference>
<organism evidence="2 3">
    <name type="scientific">Salarchaeum japonicum</name>
    <dbReference type="NCBI Taxonomy" id="555573"/>
    <lineage>
        <taxon>Archaea</taxon>
        <taxon>Methanobacteriati</taxon>
        <taxon>Methanobacteriota</taxon>
        <taxon>Stenosarchaea group</taxon>
        <taxon>Halobacteria</taxon>
        <taxon>Halobacteriales</taxon>
        <taxon>Halobacteriaceae</taxon>
    </lineage>
</organism>
<feature type="domain" description="UspA" evidence="1">
    <location>
        <begin position="2"/>
        <end position="130"/>
    </location>
</feature>
<keyword evidence="3" id="KW-1185">Reference proteome</keyword>
<dbReference type="InterPro" id="IPR014729">
    <property type="entry name" value="Rossmann-like_a/b/a_fold"/>
</dbReference>
<evidence type="ECO:0000313" key="2">
    <source>
        <dbReference type="EMBL" id="GAA0653281.1"/>
    </source>
</evidence>
<gene>
    <name evidence="2" type="ORF">GCM10009019_15770</name>
</gene>
<dbReference type="InterPro" id="IPR006016">
    <property type="entry name" value="UspA"/>
</dbReference>
<comment type="caution">
    <text evidence="2">The sequence shown here is derived from an EMBL/GenBank/DDBJ whole genome shotgun (WGS) entry which is preliminary data.</text>
</comment>
<dbReference type="RefSeq" id="WP_227260741.1">
    <property type="nucleotide sequence ID" value="NZ_BAAADU010000002.1"/>
</dbReference>
<dbReference type="AlphaFoldDB" id="A0AAV3T1N5"/>